<dbReference type="InterPro" id="IPR016187">
    <property type="entry name" value="CTDL_fold"/>
</dbReference>
<evidence type="ECO:0000313" key="4">
    <source>
        <dbReference type="Proteomes" id="UP001642540"/>
    </source>
</evidence>
<dbReference type="Gene3D" id="3.40.50.410">
    <property type="entry name" value="von Willebrand factor, type A domain"/>
    <property type="match status" value="1"/>
</dbReference>
<dbReference type="InterPro" id="IPR001304">
    <property type="entry name" value="C-type_lectin-like"/>
</dbReference>
<evidence type="ECO:0000313" key="3">
    <source>
        <dbReference type="EMBL" id="CAL8068230.1"/>
    </source>
</evidence>
<feature type="domain" description="VWFA" evidence="2">
    <location>
        <begin position="194"/>
        <end position="363"/>
    </location>
</feature>
<name>A0ABP1PKW6_9HEXA</name>
<organism evidence="3 4">
    <name type="scientific">Orchesella dallaii</name>
    <dbReference type="NCBI Taxonomy" id="48710"/>
    <lineage>
        <taxon>Eukaryota</taxon>
        <taxon>Metazoa</taxon>
        <taxon>Ecdysozoa</taxon>
        <taxon>Arthropoda</taxon>
        <taxon>Hexapoda</taxon>
        <taxon>Collembola</taxon>
        <taxon>Entomobryomorpha</taxon>
        <taxon>Entomobryoidea</taxon>
        <taxon>Orchesellidae</taxon>
        <taxon>Orchesellinae</taxon>
        <taxon>Orchesella</taxon>
    </lineage>
</organism>
<dbReference type="InterPro" id="IPR002035">
    <property type="entry name" value="VWF_A"/>
</dbReference>
<protein>
    <submittedName>
        <fullName evidence="3">Uncharacterized protein</fullName>
    </submittedName>
</protein>
<dbReference type="EMBL" id="CAXLJM020000001">
    <property type="protein sequence ID" value="CAL8068230.1"/>
    <property type="molecule type" value="Genomic_DNA"/>
</dbReference>
<evidence type="ECO:0000259" key="2">
    <source>
        <dbReference type="PROSITE" id="PS50234"/>
    </source>
</evidence>
<dbReference type="SUPFAM" id="SSF53300">
    <property type="entry name" value="vWA-like"/>
    <property type="match status" value="1"/>
</dbReference>
<dbReference type="Gene3D" id="3.10.100.10">
    <property type="entry name" value="Mannose-Binding Protein A, subunit A"/>
    <property type="match status" value="1"/>
</dbReference>
<proteinExistence type="predicted"/>
<dbReference type="PANTHER" id="PTHR24020:SF20">
    <property type="entry name" value="PH DOMAIN-CONTAINING PROTEIN"/>
    <property type="match status" value="1"/>
</dbReference>
<dbReference type="PROSITE" id="PS50041">
    <property type="entry name" value="C_TYPE_LECTIN_2"/>
    <property type="match status" value="1"/>
</dbReference>
<dbReference type="SUPFAM" id="SSF56436">
    <property type="entry name" value="C-type lectin-like"/>
    <property type="match status" value="1"/>
</dbReference>
<sequence length="370" mass="40815">MIRNIFFAGLVVVSVSTTYPALIKLGNNDDNPAIFDQLRYRRTARNIVPTAATVRRNLYYFSQNSAAYESAEGDCKSQLGADASLVSIETQDELNYIKQLFKRTGDAGSLFWTSGRYNMENKAFEWENGIPLSSTVPWGELEPSSELPATRIAINMKSDLKYATSFNTDTKRYLCEKLSGTEEEVAVPCYSDNDLVVVVDSSKSIGQDEYVTALDFVTHLVTAWADNPGNRVAVIVYSSNAEIVLELTEDLTVEEIRKRVQTATYLDSGTMSDLGINLAVAELQNNNRSVPQNVVFLTDGTSESPSATILAAQNAREAEIRGFAVGIGSDIKQEELNAIAGNNSTRVFKADQVKNLLKLLQRVSQRVCKI</sequence>
<keyword evidence="4" id="KW-1185">Reference proteome</keyword>
<evidence type="ECO:0000259" key="1">
    <source>
        <dbReference type="PROSITE" id="PS50041"/>
    </source>
</evidence>
<dbReference type="InterPro" id="IPR050525">
    <property type="entry name" value="ECM_Assembly_Org"/>
</dbReference>
<dbReference type="PROSITE" id="PS50234">
    <property type="entry name" value="VWFA"/>
    <property type="match status" value="1"/>
</dbReference>
<dbReference type="Pfam" id="PF00059">
    <property type="entry name" value="Lectin_C"/>
    <property type="match status" value="1"/>
</dbReference>
<comment type="caution">
    <text evidence="3">The sequence shown here is derived from an EMBL/GenBank/DDBJ whole genome shotgun (WGS) entry which is preliminary data.</text>
</comment>
<dbReference type="Proteomes" id="UP001642540">
    <property type="component" value="Unassembled WGS sequence"/>
</dbReference>
<dbReference type="InterPro" id="IPR016186">
    <property type="entry name" value="C-type_lectin-like/link_sf"/>
</dbReference>
<accession>A0ABP1PKW6</accession>
<dbReference type="PANTHER" id="PTHR24020">
    <property type="entry name" value="COLLAGEN ALPHA"/>
    <property type="match status" value="1"/>
</dbReference>
<feature type="domain" description="C-type lectin" evidence="1">
    <location>
        <begin position="54"/>
        <end position="176"/>
    </location>
</feature>
<dbReference type="CDD" id="cd01450">
    <property type="entry name" value="vWFA_subfamily_ECM"/>
    <property type="match status" value="1"/>
</dbReference>
<dbReference type="Pfam" id="PF00092">
    <property type="entry name" value="VWA"/>
    <property type="match status" value="1"/>
</dbReference>
<dbReference type="SMART" id="SM00034">
    <property type="entry name" value="CLECT"/>
    <property type="match status" value="1"/>
</dbReference>
<dbReference type="PRINTS" id="PR00453">
    <property type="entry name" value="VWFADOMAIN"/>
</dbReference>
<dbReference type="SMART" id="SM00327">
    <property type="entry name" value="VWA"/>
    <property type="match status" value="1"/>
</dbReference>
<dbReference type="CDD" id="cd00037">
    <property type="entry name" value="CLECT"/>
    <property type="match status" value="1"/>
</dbReference>
<reference evidence="3 4" key="1">
    <citation type="submission" date="2024-08" db="EMBL/GenBank/DDBJ databases">
        <authorList>
            <person name="Cucini C."/>
            <person name="Frati F."/>
        </authorList>
    </citation>
    <scope>NUCLEOTIDE SEQUENCE [LARGE SCALE GENOMIC DNA]</scope>
</reference>
<dbReference type="InterPro" id="IPR036465">
    <property type="entry name" value="vWFA_dom_sf"/>
</dbReference>
<gene>
    <name evidence="3" type="ORF">ODALV1_LOCUS174</name>
</gene>